<dbReference type="Proteomes" id="UP000609064">
    <property type="component" value="Unassembled WGS sequence"/>
</dbReference>
<reference evidence="1" key="2">
    <citation type="submission" date="2020-09" db="EMBL/GenBank/DDBJ databases">
        <authorList>
            <person name="Sun Q."/>
            <person name="Zhou Y."/>
        </authorList>
    </citation>
    <scope>NUCLEOTIDE SEQUENCE</scope>
    <source>
        <strain evidence="1">CGMCC 1.15958</strain>
    </source>
</reference>
<dbReference type="NCBIfam" id="NF045639">
    <property type="entry name" value="GCX_COOH"/>
    <property type="match status" value="1"/>
</dbReference>
<sequence>MFSQTSQLLQIQAANNNSHPRYGVDINNKLFFVSGKTYQQSFWKSDGTSVGTTVIAAASGTGPSPQFNNIKTIFPFGTKALLIAAPTAASFDQELWVSDGTSAGTFRLADIYPGSSGSNISNIKVVTFGGVTKALFSAYSPTDGQELWITDGTIAGTQLLKNINSSSASSNPFGFEQLGTNVLFFANDGTNGIELWKTDGTTAGTVLLKDIYSGITNSVDQGISKIIALGTYAFLNVKDGTNGVNFALYRTDGTTAGTQTLGPSYPNPANLTAFNNKLFFTNNYGSYTNLLYVDDGTGFPIFVNYYTGGTNVLNAEQLTPTANRLYLISKWLNGEARLYCIESYAPSLARDTRDINTGTADPFPIDASKRKLTPTDNDKVYFFANDGTSGTELWISGGDYVSTNRVTDAVSGSNGGDYSYLKTVGSRLFFVVNNASNQYDCYQTNDGATPTLVKNYTPALNISNLYPIAKVGSYLYFSAYNATSGYELYRTDGTTNSLVKDIETSVFNTNNSNFHPTINATNSQGLFFISNDGKNGLELWKTNGKQTGTSLFFEFNKYPTPEGLSAPNTSYDYYTTSTVFVNMYAYNDKIYIVTSDGVWVTDGINPPTKLITNYKLTNAATNFFNVMGGLVYFTVVNELWKTDGTVAGTTRIGVVDPLYEGDYNSIVGLELVNNKLYFLGYHYTYGQELFVSDGATISLVKDAQTGNNSASDLNKIRRVGNNLYYVLYNNSTGFELYKSDGTSVNTTLLKTFGFDSYAPSYLSNFNDTHLVFSGGDLTTGEELWKSDGTAVGTVMVKDIFPGNDSSSPINNTNRGQFSFYNGNVLFTANKGSGRGLFKSDLTAAGTDSVTSISTFDALATNTGVYFTTSFPSTGNEPYKVETDGASVRNVGDVIAGSSNSNPINMVASNGLIYMKTYDASFREFIHVFKMCKNEEVLSGTITSNSTTEAIDAVKTSAIVNSSITQNLLAKKYIQLNPGFRTSTNTIFSAKIGGCVYSTTTP</sequence>
<evidence type="ECO:0000313" key="2">
    <source>
        <dbReference type="Proteomes" id="UP000609064"/>
    </source>
</evidence>
<evidence type="ECO:0000313" key="1">
    <source>
        <dbReference type="EMBL" id="GGD81848.1"/>
    </source>
</evidence>
<organism evidence="1 2">
    <name type="scientific">Emticicia aquatilis</name>
    <dbReference type="NCBI Taxonomy" id="1537369"/>
    <lineage>
        <taxon>Bacteria</taxon>
        <taxon>Pseudomonadati</taxon>
        <taxon>Bacteroidota</taxon>
        <taxon>Cytophagia</taxon>
        <taxon>Cytophagales</taxon>
        <taxon>Leadbetterellaceae</taxon>
        <taxon>Emticicia</taxon>
    </lineage>
</organism>
<comment type="caution">
    <text evidence="1">The sequence shown here is derived from an EMBL/GenBank/DDBJ whole genome shotgun (WGS) entry which is preliminary data.</text>
</comment>
<protein>
    <recommendedName>
        <fullName evidence="3">ELWxxDGT repeat protein</fullName>
    </recommendedName>
</protein>
<accession>A0A916Z9Q9</accession>
<proteinExistence type="predicted"/>
<reference evidence="1" key="1">
    <citation type="journal article" date="2014" name="Int. J. Syst. Evol. Microbiol.">
        <title>Complete genome sequence of Corynebacterium casei LMG S-19264T (=DSM 44701T), isolated from a smear-ripened cheese.</title>
        <authorList>
            <consortium name="US DOE Joint Genome Institute (JGI-PGF)"/>
            <person name="Walter F."/>
            <person name="Albersmeier A."/>
            <person name="Kalinowski J."/>
            <person name="Ruckert C."/>
        </authorList>
    </citation>
    <scope>NUCLEOTIDE SEQUENCE</scope>
    <source>
        <strain evidence="1">CGMCC 1.15958</strain>
    </source>
</reference>
<dbReference type="EMBL" id="BMKK01000018">
    <property type="protein sequence ID" value="GGD81848.1"/>
    <property type="molecule type" value="Genomic_DNA"/>
</dbReference>
<evidence type="ECO:0008006" key="3">
    <source>
        <dbReference type="Google" id="ProtNLM"/>
    </source>
</evidence>
<keyword evidence="2" id="KW-1185">Reference proteome</keyword>
<name>A0A916Z9Q9_9BACT</name>
<gene>
    <name evidence="1" type="ORF">GCM10011514_52410</name>
</gene>
<dbReference type="AlphaFoldDB" id="A0A916Z9Q9"/>
<dbReference type="InterPro" id="IPR055015">
    <property type="entry name" value="GCX_COOH"/>
</dbReference>